<sequence>MTRPPRPKYLSDSKNYHDLRRPGFAHTVRLLEELLDTYTNLKKALGPKSSHADVLRFVFEAAESAISVVLQAAEPLVAPDSQVNVEDNLPADAYMDVMQDPGHESASEVCLRSLGGAEETFAPRARTSGKAPRKAGASSEITRTRPLRYPELAQHDLANKLKTWVYTCAKNAAVRGDSDPKVLTLDIQNAADHWAGLHTVCDTLPGTHKCVT</sequence>
<protein>
    <submittedName>
        <fullName evidence="1">Uncharacterized protein</fullName>
    </submittedName>
</protein>
<gene>
    <name evidence="1" type="ORF">R1sor_003335</name>
</gene>
<organism evidence="1 2">
    <name type="scientific">Riccia sorocarpa</name>
    <dbReference type="NCBI Taxonomy" id="122646"/>
    <lineage>
        <taxon>Eukaryota</taxon>
        <taxon>Viridiplantae</taxon>
        <taxon>Streptophyta</taxon>
        <taxon>Embryophyta</taxon>
        <taxon>Marchantiophyta</taxon>
        <taxon>Marchantiopsida</taxon>
        <taxon>Marchantiidae</taxon>
        <taxon>Marchantiales</taxon>
        <taxon>Ricciaceae</taxon>
        <taxon>Riccia</taxon>
    </lineage>
</organism>
<comment type="caution">
    <text evidence="1">The sequence shown here is derived from an EMBL/GenBank/DDBJ whole genome shotgun (WGS) entry which is preliminary data.</text>
</comment>
<keyword evidence="2" id="KW-1185">Reference proteome</keyword>
<evidence type="ECO:0000313" key="1">
    <source>
        <dbReference type="EMBL" id="KAL3685313.1"/>
    </source>
</evidence>
<reference evidence="1 2" key="1">
    <citation type="submission" date="2024-09" db="EMBL/GenBank/DDBJ databases">
        <title>Chromosome-scale assembly of Riccia sorocarpa.</title>
        <authorList>
            <person name="Paukszto L."/>
        </authorList>
    </citation>
    <scope>NUCLEOTIDE SEQUENCE [LARGE SCALE GENOMIC DNA]</scope>
    <source>
        <strain evidence="1">LP-2024</strain>
        <tissue evidence="1">Aerial parts of the thallus</tissue>
    </source>
</reference>
<accession>A0ABD3H241</accession>
<dbReference type="Proteomes" id="UP001633002">
    <property type="component" value="Unassembled WGS sequence"/>
</dbReference>
<proteinExistence type="predicted"/>
<dbReference type="EMBL" id="JBJQOH010000006">
    <property type="protein sequence ID" value="KAL3685313.1"/>
    <property type="molecule type" value="Genomic_DNA"/>
</dbReference>
<name>A0ABD3H241_9MARC</name>
<dbReference type="AlphaFoldDB" id="A0ABD3H241"/>
<evidence type="ECO:0000313" key="2">
    <source>
        <dbReference type="Proteomes" id="UP001633002"/>
    </source>
</evidence>